<feature type="compositionally biased region" description="Basic and acidic residues" evidence="2">
    <location>
        <begin position="286"/>
        <end position="295"/>
    </location>
</feature>
<feature type="region of interest" description="Disordered" evidence="2">
    <location>
        <begin position="278"/>
        <end position="314"/>
    </location>
</feature>
<dbReference type="EMBL" id="DS022301">
    <property type="protein sequence ID" value="OAJ38328.1"/>
    <property type="molecule type" value="Genomic_DNA"/>
</dbReference>
<accession>A0A177WDZ0</accession>
<evidence type="ECO:0000256" key="2">
    <source>
        <dbReference type="SAM" id="MobiDB-lite"/>
    </source>
</evidence>
<proteinExistence type="inferred from homology"/>
<feature type="region of interest" description="Disordered" evidence="2">
    <location>
        <begin position="59"/>
        <end position="96"/>
    </location>
</feature>
<dbReference type="GO" id="GO:0000056">
    <property type="term" value="P:ribosomal small subunit export from nucleus"/>
    <property type="evidence" value="ECO:0007669"/>
    <property type="project" value="TreeGrafter"/>
</dbReference>
<reference evidence="3 4" key="2">
    <citation type="submission" date="2016-05" db="EMBL/GenBank/DDBJ databases">
        <title>Lineage-specific infection strategies underlie the spectrum of fungal disease in amphibians.</title>
        <authorList>
            <person name="Cuomo C.A."/>
            <person name="Farrer R.A."/>
            <person name="James T."/>
            <person name="Longcore J."/>
            <person name="Birren B."/>
        </authorList>
    </citation>
    <scope>NUCLEOTIDE SEQUENCE [LARGE SCALE GENOMIC DNA]</scope>
    <source>
        <strain evidence="3 4">JEL423</strain>
    </source>
</reference>
<dbReference type="Pfam" id="PF04180">
    <property type="entry name" value="LTV"/>
    <property type="match status" value="1"/>
</dbReference>
<sequence>MGKKRFIDPSKSVKFQLVHRSQRDPKIADETASKLVLRPIAASSNLARKGKGLDLSTALGELGNDSQFDTENKYDQESDYSDSDTENELDSKDASKKLKAYVAPVTPNDPALYGIFFKDQESYDYMQHLKPIGSDPTAMFVAAKSVQKPEKEEIKFVEANTNNSTSSVDFPQAKLILPEGVLPSQTEEDVGLLTRLAQPYTPGLNLELGDDVRETLYALDDDEYVEDELEDDFFGALDAEEIPEQYKSMVEQAENGYENKDNENQHEDQEWMKEYARFQKSAGKPPSHDDIHSDGSDSTDATPKAPVRTGDSVRIKKGAFTDTSSYSMSSSSMFRNDKLTLLDDRFDKVLAEYSDDEIGELDPDDPEVQGVLDAMSTFSGLSKPSSCISLGADSDSSRRLDVMFDDFLESTQVVSNGRALIPARQPLDALYSSTQQNVKSLVDKYAFEEVTSAATQAELDKKIYMPEEKNYDTWDVESVLSTYSNIYNRPKLIREISKNAPRIQLKGPHGMPSVVPSISSTLQNELSDDYSDNESQFTDCTGDINLGFVD</sequence>
<evidence type="ECO:0000313" key="4">
    <source>
        <dbReference type="Proteomes" id="UP000077115"/>
    </source>
</evidence>
<dbReference type="PANTHER" id="PTHR21531">
    <property type="entry name" value="LOW-TEMPERATURE VIABILITY PROTEIN LTV1-RELATED"/>
    <property type="match status" value="1"/>
</dbReference>
<dbReference type="GO" id="GO:0005634">
    <property type="term" value="C:nucleus"/>
    <property type="evidence" value="ECO:0007669"/>
    <property type="project" value="TreeGrafter"/>
</dbReference>
<reference evidence="3 4" key="1">
    <citation type="submission" date="2006-10" db="EMBL/GenBank/DDBJ databases">
        <title>The Genome Sequence of Batrachochytrium dendrobatidis JEL423.</title>
        <authorList>
            <consortium name="The Broad Institute Genome Sequencing Platform"/>
            <person name="Birren B."/>
            <person name="Lander E."/>
            <person name="Galagan J."/>
            <person name="Cuomo C."/>
            <person name="Devon K."/>
            <person name="Jaffe D."/>
            <person name="Butler J."/>
            <person name="Alvarez P."/>
            <person name="Gnerre S."/>
            <person name="Grabherr M."/>
            <person name="Kleber M."/>
            <person name="Mauceli E."/>
            <person name="Brockman W."/>
            <person name="Young S."/>
            <person name="LaButti K."/>
            <person name="Sykes S."/>
            <person name="DeCaprio D."/>
            <person name="Crawford M."/>
            <person name="Koehrsen M."/>
            <person name="Engels R."/>
            <person name="Montgomery P."/>
            <person name="Pearson M."/>
            <person name="Howarth C."/>
            <person name="Larson L."/>
            <person name="White J."/>
            <person name="O'Leary S."/>
            <person name="Kodira C."/>
            <person name="Zeng Q."/>
            <person name="Yandava C."/>
            <person name="Alvarado L."/>
            <person name="Longcore J."/>
            <person name="James T."/>
        </authorList>
    </citation>
    <scope>NUCLEOTIDE SEQUENCE [LARGE SCALE GENOMIC DNA]</scope>
    <source>
        <strain evidence="3 4">JEL423</strain>
    </source>
</reference>
<evidence type="ECO:0000313" key="3">
    <source>
        <dbReference type="EMBL" id="OAJ38328.1"/>
    </source>
</evidence>
<dbReference type="InterPro" id="IPR007307">
    <property type="entry name" value="Ltv1"/>
</dbReference>
<dbReference type="AlphaFoldDB" id="A0A177WDZ0"/>
<comment type="similarity">
    <text evidence="1">Belongs to the LTV1 family.</text>
</comment>
<feature type="compositionally biased region" description="Acidic residues" evidence="2">
    <location>
        <begin position="77"/>
        <end position="88"/>
    </location>
</feature>
<evidence type="ECO:0008006" key="5">
    <source>
        <dbReference type="Google" id="ProtNLM"/>
    </source>
</evidence>
<evidence type="ECO:0000256" key="1">
    <source>
        <dbReference type="ARBA" id="ARBA00009078"/>
    </source>
</evidence>
<dbReference type="GO" id="GO:0030688">
    <property type="term" value="C:preribosome, small subunit precursor"/>
    <property type="evidence" value="ECO:0007669"/>
    <property type="project" value="TreeGrafter"/>
</dbReference>
<dbReference type="VEuPathDB" id="FungiDB:BDEG_22274"/>
<dbReference type="PANTHER" id="PTHR21531:SF0">
    <property type="entry name" value="PROTEIN LTV1 HOMOLOG"/>
    <property type="match status" value="1"/>
</dbReference>
<name>A0A177WDZ0_BATDL</name>
<dbReference type="GO" id="GO:0005829">
    <property type="term" value="C:cytosol"/>
    <property type="evidence" value="ECO:0007669"/>
    <property type="project" value="TreeGrafter"/>
</dbReference>
<protein>
    <recommendedName>
        <fullName evidence="5">Protein LTV1</fullName>
    </recommendedName>
</protein>
<gene>
    <name evidence="3" type="ORF">BDEG_22274</name>
</gene>
<dbReference type="GO" id="GO:0042274">
    <property type="term" value="P:ribosomal small subunit biogenesis"/>
    <property type="evidence" value="ECO:0007669"/>
    <property type="project" value="InterPro"/>
</dbReference>
<organism evidence="3 4">
    <name type="scientific">Batrachochytrium dendrobatidis (strain JEL423)</name>
    <dbReference type="NCBI Taxonomy" id="403673"/>
    <lineage>
        <taxon>Eukaryota</taxon>
        <taxon>Fungi</taxon>
        <taxon>Fungi incertae sedis</taxon>
        <taxon>Chytridiomycota</taxon>
        <taxon>Chytridiomycota incertae sedis</taxon>
        <taxon>Chytridiomycetes</taxon>
        <taxon>Rhizophydiales</taxon>
        <taxon>Rhizophydiales incertae sedis</taxon>
        <taxon>Batrachochytrium</taxon>
    </lineage>
</organism>
<dbReference type="Proteomes" id="UP000077115">
    <property type="component" value="Unassembled WGS sequence"/>
</dbReference>